<sequence length="646" mass="72545">MHLKTAAELWDSLNSEGRLAPMSHDKQFVVDLRAALHIPAFQDVGAYLRLHDVDITSFLIAVLNALQPFSMMLTDIYQMMIEAGVSHSNERLLLEFNFDEGEKLSFDAEAFRSARNIMERLNSTVAQRAYNPRDLVAISGGLLTAFADTLGEENARAALKTPIASDEVKNWINNLDWPYQTSVPLPQGPITDPLTRALQPIADLTEQLCRRTGRYASQAELRSVRRTDDPAMPGRTPIRQWSESLLAHVQDDHIARFHLLPALWYCHQQVPHSLRAVLAKKVETLVNAHSDVVAANALSHELEDLLDLPIWKHRSQLYSVWLVTLLKRELQYAGEHFELMGTDNRLTFAFSPSHIANLRIGNDVLELIAEFRVAAQGIGLTGTGRKQHIQPDYSLLQRKADGSHRIIYVLEAKQYARANTRNFNQALRDYAKLNTEALVALANYGPVPACQPRKLREMCKHEGDVNVSERCEAFACVTPSNAASARQLREHFRRVLTEHIRPLPKLIVDATSSMAHVLAPRAQACWPDIAGYIADAGMELIVNEYYPRSVRAGVPARHAMLGLFETAKHGPLLDIYTITRTERGPLMLFTDEGGFHEVRSYHDKLDGIIILQSDGSLVLRMNTHAESLLRRALAQLIAHCSIGEPY</sequence>
<reference evidence="1 2" key="1">
    <citation type="submission" date="2018-03" db="EMBL/GenBank/DDBJ databases">
        <title>Diversity of phytobeneficial traits revealed by whole-genome analysis of worldwide-isolated phenazine-producing Pseudomonas spp.</title>
        <authorList>
            <person name="Biessy A."/>
            <person name="Novinscak A."/>
            <person name="Blom J."/>
            <person name="Leger G."/>
            <person name="Thomashow L.S."/>
            <person name="Cazorla F.M."/>
            <person name="Josic D."/>
            <person name="Filion M."/>
        </authorList>
    </citation>
    <scope>NUCLEOTIDE SEQUENCE [LARGE SCALE GENOMIC DNA]</scope>
    <source>
        <strain evidence="1 2">30B</strain>
    </source>
</reference>
<name>A0A3G7UAF9_9PSED</name>
<organism evidence="1 2">
    <name type="scientific">Pseudomonas synxantha</name>
    <dbReference type="NCBI Taxonomy" id="47883"/>
    <lineage>
        <taxon>Bacteria</taxon>
        <taxon>Pseudomonadati</taxon>
        <taxon>Pseudomonadota</taxon>
        <taxon>Gammaproteobacteria</taxon>
        <taxon>Pseudomonadales</taxon>
        <taxon>Pseudomonadaceae</taxon>
        <taxon>Pseudomonas</taxon>
    </lineage>
</organism>
<gene>
    <name evidence="1" type="ORF">C4K03_4085</name>
</gene>
<proteinExistence type="predicted"/>
<dbReference type="EMBL" id="CP027754">
    <property type="protein sequence ID" value="AZE56233.1"/>
    <property type="molecule type" value="Genomic_DNA"/>
</dbReference>
<accession>A0A3G7UAF9</accession>
<dbReference type="Proteomes" id="UP000268696">
    <property type="component" value="Chromosome"/>
</dbReference>
<protein>
    <submittedName>
        <fullName evidence="1">Uncharacterized protein</fullName>
    </submittedName>
</protein>
<evidence type="ECO:0000313" key="2">
    <source>
        <dbReference type="Proteomes" id="UP000268696"/>
    </source>
</evidence>
<dbReference type="AlphaFoldDB" id="A0A3G7UAF9"/>
<dbReference type="RefSeq" id="WP_124378620.1">
    <property type="nucleotide sequence ID" value="NZ_CP027754.1"/>
</dbReference>
<evidence type="ECO:0000313" key="1">
    <source>
        <dbReference type="EMBL" id="AZE56233.1"/>
    </source>
</evidence>